<accession>A0A367ZU51</accession>
<comment type="caution">
    <text evidence="2">The sequence shown here is derived from an EMBL/GenBank/DDBJ whole genome shotgun (WGS) entry which is preliminary data.</text>
</comment>
<evidence type="ECO:0000313" key="3">
    <source>
        <dbReference type="Proteomes" id="UP000252355"/>
    </source>
</evidence>
<reference evidence="2 3" key="1">
    <citation type="submission" date="2018-05" db="EMBL/GenBank/DDBJ databases">
        <title>A metagenomic window into the 2 km-deep terrestrial subsurface aquifer revealed taxonomically and functionally diverse microbial community comprising novel uncultured bacterial lineages.</title>
        <authorList>
            <person name="Kadnikov V.V."/>
            <person name="Mardanov A.V."/>
            <person name="Beletsky A.V."/>
            <person name="Banks D."/>
            <person name="Pimenov N.V."/>
            <person name="Frank Y.A."/>
            <person name="Karnachuk O.V."/>
            <person name="Ravin N.V."/>
        </authorList>
    </citation>
    <scope>NUCLEOTIDE SEQUENCE [LARGE SCALE GENOMIC DNA]</scope>
    <source>
        <strain evidence="2">BY5</strain>
    </source>
</reference>
<gene>
    <name evidence="2" type="ORF">OZSIB_2108</name>
</gene>
<evidence type="ECO:0000256" key="1">
    <source>
        <dbReference type="SAM" id="MobiDB-lite"/>
    </source>
</evidence>
<dbReference type="EMBL" id="QOQW01000002">
    <property type="protein sequence ID" value="RCK81239.1"/>
    <property type="molecule type" value="Genomic_DNA"/>
</dbReference>
<dbReference type="Proteomes" id="UP000252355">
    <property type="component" value="Unassembled WGS sequence"/>
</dbReference>
<evidence type="ECO:0000313" key="2">
    <source>
        <dbReference type="EMBL" id="RCK81239.1"/>
    </source>
</evidence>
<dbReference type="AlphaFoldDB" id="A0A367ZU51"/>
<sequence length="65" mass="6795">MGYPVPDEQKAEHGKSGSASQRRSSLEGSGECSPFPLSTGFAGLLSDEPPENASGTVTVPDRMAW</sequence>
<feature type="compositionally biased region" description="Polar residues" evidence="1">
    <location>
        <begin position="17"/>
        <end position="27"/>
    </location>
</feature>
<proteinExistence type="predicted"/>
<name>A0A367ZU51_9BACT</name>
<feature type="region of interest" description="Disordered" evidence="1">
    <location>
        <begin position="1"/>
        <end position="65"/>
    </location>
</feature>
<protein>
    <submittedName>
        <fullName evidence="2">Uncharacterized protein</fullName>
    </submittedName>
</protein>
<organism evidence="2 3">
    <name type="scientific">Candidatus Ozemobacter sibiricus</name>
    <dbReference type="NCBI Taxonomy" id="2268124"/>
    <lineage>
        <taxon>Bacteria</taxon>
        <taxon>Candidatus Ozemobacteria</taxon>
        <taxon>Candidatus Ozemobacterales</taxon>
        <taxon>Candidatus Ozemobacteraceae</taxon>
        <taxon>Candidatus Ozemobacter</taxon>
    </lineage>
</organism>